<dbReference type="InterPro" id="IPR001063">
    <property type="entry name" value="Ribosomal_uL22"/>
</dbReference>
<keyword evidence="6 10" id="KW-0689">Ribosomal protein</keyword>
<dbReference type="GO" id="GO:0022625">
    <property type="term" value="C:cytosolic large ribosomal subunit"/>
    <property type="evidence" value="ECO:0007669"/>
    <property type="project" value="TreeGrafter"/>
</dbReference>
<comment type="caution">
    <text evidence="14">The sequence shown here is derived from an EMBL/GenBank/DDBJ whole genome shotgun (WGS) entry which is preliminary data.</text>
</comment>
<organism evidence="14 15">
    <name type="scientific">Lawsonella clevelandensis</name>
    <dbReference type="NCBI Taxonomy" id="1528099"/>
    <lineage>
        <taxon>Bacteria</taxon>
        <taxon>Bacillati</taxon>
        <taxon>Actinomycetota</taxon>
        <taxon>Actinomycetes</taxon>
        <taxon>Mycobacteriales</taxon>
        <taxon>Lawsonellaceae</taxon>
        <taxon>Lawsonella</taxon>
    </lineage>
</organism>
<dbReference type="Gene3D" id="3.90.470.10">
    <property type="entry name" value="Ribosomal protein L22/L17"/>
    <property type="match status" value="1"/>
</dbReference>
<dbReference type="InterPro" id="IPR005727">
    <property type="entry name" value="Ribosomal_uL22_bac/chlpt-type"/>
</dbReference>
<dbReference type="InterPro" id="IPR047867">
    <property type="entry name" value="Ribosomal_uL22_bac/org-type"/>
</dbReference>
<comment type="similarity">
    <text evidence="2 10 11">Belongs to the universal ribosomal protein uL22 family.</text>
</comment>
<protein>
    <recommendedName>
        <fullName evidence="9 10">Large ribosomal subunit protein uL22</fullName>
    </recommendedName>
</protein>
<comment type="function">
    <text evidence="1 10">The globular domain of the protein is located near the polypeptide exit tunnel on the outside of the subunit, while an extended beta-hairpin is found that lines the wall of the exit tunnel in the center of the 70S ribosome.</text>
</comment>
<reference evidence="14 15" key="1">
    <citation type="submission" date="2017-08" db="EMBL/GenBank/DDBJ databases">
        <title>Infants hospitalized years apart are colonized by the same room-sourced microbial strains.</title>
        <authorList>
            <person name="Brooks B."/>
            <person name="Olm M.R."/>
            <person name="Firek B.A."/>
            <person name="Baker R."/>
            <person name="Thomas B.C."/>
            <person name="Morowitz M.J."/>
            <person name="Banfield J.F."/>
        </authorList>
    </citation>
    <scope>NUCLEOTIDE SEQUENCE [LARGE SCALE GENOMIC DNA]</scope>
    <source>
        <strain evidence="14">S2_006_000_R1_57</strain>
    </source>
</reference>
<dbReference type="HAMAP" id="MF_01331_B">
    <property type="entry name" value="Ribosomal_uL22_B"/>
    <property type="match status" value="1"/>
</dbReference>
<evidence type="ECO:0000256" key="6">
    <source>
        <dbReference type="ARBA" id="ARBA00022980"/>
    </source>
</evidence>
<evidence type="ECO:0000256" key="13">
    <source>
        <dbReference type="RuleBase" id="RU004008"/>
    </source>
</evidence>
<comment type="function">
    <text evidence="10 13">This protein binds specifically to 23S rRNA; its binding is stimulated by other ribosomal proteins, e.g., L4, L17, and L20. It is important during the early stages of 50S assembly. It makes multiple contacts with different domains of the 23S rRNA in the assembled 50S subunit and ribosome.</text>
</comment>
<evidence type="ECO:0000256" key="11">
    <source>
        <dbReference type="RuleBase" id="RU004005"/>
    </source>
</evidence>
<dbReference type="InterPro" id="IPR036394">
    <property type="entry name" value="Ribosomal_uL22_sf"/>
</dbReference>
<dbReference type="Proteomes" id="UP000248606">
    <property type="component" value="Unassembled WGS sequence"/>
</dbReference>
<gene>
    <name evidence="10" type="primary">rplV</name>
    <name evidence="14" type="ORF">DI579_05510</name>
</gene>
<evidence type="ECO:0000256" key="5">
    <source>
        <dbReference type="ARBA" id="ARBA00022884"/>
    </source>
</evidence>
<dbReference type="SUPFAM" id="SSF54843">
    <property type="entry name" value="Ribosomal protein L22"/>
    <property type="match status" value="1"/>
</dbReference>
<dbReference type="RefSeq" id="WP_373567063.1">
    <property type="nucleotide sequence ID" value="NZ_JAPJOB010000003.1"/>
</dbReference>
<dbReference type="CDD" id="cd00336">
    <property type="entry name" value="Ribosomal_L22"/>
    <property type="match status" value="1"/>
</dbReference>
<evidence type="ECO:0000256" key="3">
    <source>
        <dbReference type="ARBA" id="ARBA00011838"/>
    </source>
</evidence>
<keyword evidence="5 10" id="KW-0694">RNA-binding</keyword>
<dbReference type="PROSITE" id="PS00464">
    <property type="entry name" value="RIBOSOMAL_L22"/>
    <property type="match status" value="1"/>
</dbReference>
<evidence type="ECO:0000256" key="1">
    <source>
        <dbReference type="ARBA" id="ARBA00003478"/>
    </source>
</evidence>
<dbReference type="NCBIfam" id="TIGR01044">
    <property type="entry name" value="rplV_bact"/>
    <property type="match status" value="1"/>
</dbReference>
<comment type="subunit">
    <text evidence="3 10 12">Part of the 50S ribosomal subunit.</text>
</comment>
<comment type="function">
    <text evidence="8">This protein binds specifically to 23S rRNA; its binding is stimulated by other ribosomal proteins, e.g. L4, L17, and L20. It is important during the early stages of 50S assembly. It makes multiple contacts with different domains of the 23S rRNA in the assembled 50S subunit and ribosome.</text>
</comment>
<evidence type="ECO:0000313" key="14">
    <source>
        <dbReference type="EMBL" id="PZP88704.1"/>
    </source>
</evidence>
<evidence type="ECO:0000256" key="12">
    <source>
        <dbReference type="RuleBase" id="RU004006"/>
    </source>
</evidence>
<sequence>MDERTSARATAKFVRVAPFKARRVIDLIRGKSVDEAASILRFAPQSASEPVAKVLASAVANAENNFNLNPADLVVSVAYADEGPTMRRFQPRAQGRAFHIRKRTSHITIEVALRSAVADRKSQKGSAR</sequence>
<dbReference type="GO" id="GO:0003735">
    <property type="term" value="F:structural constituent of ribosome"/>
    <property type="evidence" value="ECO:0007669"/>
    <property type="project" value="InterPro"/>
</dbReference>
<keyword evidence="4 10" id="KW-0699">rRNA-binding</keyword>
<evidence type="ECO:0000256" key="7">
    <source>
        <dbReference type="ARBA" id="ARBA00023274"/>
    </source>
</evidence>
<proteinExistence type="inferred from homology"/>
<dbReference type="PANTHER" id="PTHR13501:SF8">
    <property type="entry name" value="LARGE RIBOSOMAL SUBUNIT PROTEIN UL22M"/>
    <property type="match status" value="1"/>
</dbReference>
<evidence type="ECO:0000256" key="9">
    <source>
        <dbReference type="ARBA" id="ARBA00035207"/>
    </source>
</evidence>
<name>A0A2W5IE95_9ACTN</name>
<dbReference type="InterPro" id="IPR018260">
    <property type="entry name" value="Ribosomal_uL22_CS"/>
</dbReference>
<evidence type="ECO:0000313" key="15">
    <source>
        <dbReference type="Proteomes" id="UP000248606"/>
    </source>
</evidence>
<evidence type="ECO:0000256" key="10">
    <source>
        <dbReference type="HAMAP-Rule" id="MF_01331"/>
    </source>
</evidence>
<keyword evidence="7 10" id="KW-0687">Ribonucleoprotein</keyword>
<evidence type="ECO:0000256" key="2">
    <source>
        <dbReference type="ARBA" id="ARBA00009451"/>
    </source>
</evidence>
<evidence type="ECO:0000256" key="8">
    <source>
        <dbReference type="ARBA" id="ARBA00025084"/>
    </source>
</evidence>
<dbReference type="AlphaFoldDB" id="A0A2W5IE95"/>
<accession>A0A2W5IE95</accession>
<evidence type="ECO:0000256" key="4">
    <source>
        <dbReference type="ARBA" id="ARBA00022730"/>
    </source>
</evidence>
<dbReference type="GO" id="GO:0019843">
    <property type="term" value="F:rRNA binding"/>
    <property type="evidence" value="ECO:0007669"/>
    <property type="project" value="UniProtKB-UniRule"/>
</dbReference>
<dbReference type="Pfam" id="PF00237">
    <property type="entry name" value="Ribosomal_L22"/>
    <property type="match status" value="1"/>
</dbReference>
<dbReference type="EMBL" id="QFOZ01000008">
    <property type="protein sequence ID" value="PZP88704.1"/>
    <property type="molecule type" value="Genomic_DNA"/>
</dbReference>
<dbReference type="PANTHER" id="PTHR13501">
    <property type="entry name" value="CHLOROPLAST 50S RIBOSOMAL PROTEIN L22-RELATED"/>
    <property type="match status" value="1"/>
</dbReference>
<dbReference type="GO" id="GO:0006412">
    <property type="term" value="P:translation"/>
    <property type="evidence" value="ECO:0007669"/>
    <property type="project" value="UniProtKB-UniRule"/>
</dbReference>